<dbReference type="KEGG" id="mten:GWK48_02090"/>
<dbReference type="RefSeq" id="WP_174629158.1">
    <property type="nucleotide sequence ID" value="NZ_CP049074.1"/>
</dbReference>
<dbReference type="AlphaFoldDB" id="A0A6N0NR46"/>
<reference evidence="1 2" key="1">
    <citation type="submission" date="2020-02" db="EMBL/GenBank/DDBJ databases">
        <title>Comparative genome analysis reveals the metabolism and evolution of the thermophilic archaeal genus Metallosphaera.</title>
        <authorList>
            <person name="Jiang C."/>
        </authorList>
    </citation>
    <scope>NUCLEOTIDE SEQUENCE [LARGE SCALE GENOMIC DNA]</scope>
    <source>
        <strain evidence="1 2">Ric-A</strain>
    </source>
</reference>
<evidence type="ECO:0000313" key="2">
    <source>
        <dbReference type="Proteomes" id="UP000509301"/>
    </source>
</evidence>
<dbReference type="GeneID" id="55640699"/>
<name>A0A6N0NR46_9CREN</name>
<gene>
    <name evidence="1" type="ORF">GWK48_02090</name>
</gene>
<proteinExistence type="predicted"/>
<evidence type="ECO:0000313" key="1">
    <source>
        <dbReference type="EMBL" id="QKQ99343.1"/>
    </source>
</evidence>
<dbReference type="OrthoDB" id="41237at2157"/>
<organism evidence="1 2">
    <name type="scientific">Metallosphaera tengchongensis</name>
    <dbReference type="NCBI Taxonomy" id="1532350"/>
    <lineage>
        <taxon>Archaea</taxon>
        <taxon>Thermoproteota</taxon>
        <taxon>Thermoprotei</taxon>
        <taxon>Sulfolobales</taxon>
        <taxon>Sulfolobaceae</taxon>
        <taxon>Metallosphaera</taxon>
    </lineage>
</organism>
<dbReference type="EMBL" id="CP049074">
    <property type="protein sequence ID" value="QKQ99343.1"/>
    <property type="molecule type" value="Genomic_DNA"/>
</dbReference>
<sequence length="90" mass="10138">MVKFKAKIDGEKIILETIDGKPIQVREIIVKYSVSSTSPSEERTRRVISDSLMVEKGITKFEIPTKGLDVVGISVIYKEGEQTLREDLNI</sequence>
<accession>A0A6N0NR46</accession>
<protein>
    <submittedName>
        <fullName evidence="1">Uncharacterized protein</fullName>
    </submittedName>
</protein>
<keyword evidence="2" id="KW-1185">Reference proteome</keyword>
<dbReference type="Proteomes" id="UP000509301">
    <property type="component" value="Chromosome"/>
</dbReference>